<comment type="caution">
    <text evidence="1">The sequence shown here is derived from an EMBL/GenBank/DDBJ whole genome shotgun (WGS) entry which is preliminary data.</text>
</comment>
<accession>A0ACC1NN86</accession>
<gene>
    <name evidence="1" type="ORF">NQ176_g3019</name>
</gene>
<proteinExistence type="predicted"/>
<reference evidence="1" key="1">
    <citation type="submission" date="2022-08" db="EMBL/GenBank/DDBJ databases">
        <title>Genome Sequence of Lecanicillium fungicola.</title>
        <authorList>
            <person name="Buettner E."/>
        </authorList>
    </citation>
    <scope>NUCLEOTIDE SEQUENCE</scope>
    <source>
        <strain evidence="1">Babe33</strain>
    </source>
</reference>
<dbReference type="Proteomes" id="UP001143910">
    <property type="component" value="Unassembled WGS sequence"/>
</dbReference>
<evidence type="ECO:0000313" key="1">
    <source>
        <dbReference type="EMBL" id="KAJ2979818.1"/>
    </source>
</evidence>
<sequence length="274" mass="31332">MLVQTGYLKNAVALFATLQELFPDGLFIGGRTPTKKFGQALRTRISDWKIGHPKTKTYEDLLTLRKNAFFRRNSLLLNLSAAEAHGGWRGYQKGAQVLRKSLLSLSSRYRAGVRSFEQGQAVHYSSRLHERDSHQSWRPQDELRDIAAGAAGASEAGLVQRHLSLSSLKFVWVMVRCMEIFAQIDKRLSEIKNPLYLRAYMDASAWSRKKRMGLTYLVFQLDDETMRIMASAFENPPALFLQHVYWEEFGGLGEPDMYFFERGGDDPYDTCSIM</sequence>
<dbReference type="EMBL" id="JANJQO010000250">
    <property type="protein sequence ID" value="KAJ2979818.1"/>
    <property type="molecule type" value="Genomic_DNA"/>
</dbReference>
<keyword evidence="2" id="KW-1185">Reference proteome</keyword>
<evidence type="ECO:0000313" key="2">
    <source>
        <dbReference type="Proteomes" id="UP001143910"/>
    </source>
</evidence>
<name>A0ACC1NN86_9HYPO</name>
<protein>
    <submittedName>
        <fullName evidence="1">Uncharacterized protein</fullName>
    </submittedName>
</protein>
<organism evidence="1 2">
    <name type="scientific">Zarea fungicola</name>
    <dbReference type="NCBI Taxonomy" id="93591"/>
    <lineage>
        <taxon>Eukaryota</taxon>
        <taxon>Fungi</taxon>
        <taxon>Dikarya</taxon>
        <taxon>Ascomycota</taxon>
        <taxon>Pezizomycotina</taxon>
        <taxon>Sordariomycetes</taxon>
        <taxon>Hypocreomycetidae</taxon>
        <taxon>Hypocreales</taxon>
        <taxon>Cordycipitaceae</taxon>
        <taxon>Zarea</taxon>
    </lineage>
</organism>